<dbReference type="InterPro" id="IPR048254">
    <property type="entry name" value="CDP_ALCOHOL_P_TRANSF_CS"/>
</dbReference>
<keyword evidence="2" id="KW-0464">Manganese</keyword>
<evidence type="ECO:0000256" key="2">
    <source>
        <dbReference type="HAMAP-Rule" id="MF_02242"/>
    </source>
</evidence>
<feature type="binding site" evidence="2">
    <location>
        <position position="90"/>
    </location>
    <ligand>
        <name>Mg(2+)</name>
        <dbReference type="ChEBI" id="CHEBI:18420"/>
        <label>2</label>
    </ligand>
</feature>
<feature type="active site" description="Proton acceptor" evidence="2">
    <location>
        <position position="90"/>
    </location>
</feature>
<gene>
    <name evidence="4" type="ordered locus">Calag_1029</name>
</gene>
<keyword evidence="2" id="KW-1208">Phospholipid metabolism</keyword>
<dbReference type="GO" id="GO:0005886">
    <property type="term" value="C:plasma membrane"/>
    <property type="evidence" value="ECO:0007669"/>
    <property type="project" value="UniProtKB-SubCell"/>
</dbReference>
<comment type="similarity">
    <text evidence="2 3">Belongs to the CDP-alcohol phosphatidyltransferase class-I family.</text>
</comment>
<keyword evidence="2" id="KW-1133">Transmembrane helix</keyword>
<dbReference type="InterPro" id="IPR044270">
    <property type="entry name" value="AIP_synthase"/>
</dbReference>
<comment type="function">
    <text evidence="2">Catalyzes the formation of archaetidylinositol phosphate (AIP) from CDP-archaeol (CDP-ArOH or CDP-2,3-bis-(O-phytanyl)-sn-glycerol) and 1L-myo-inositol 1-phosphate (IP or 1D-myo-inositol 3-phosphate). AIP is a precursor of archaetidyl-myo-inositol (AI), an ether-type inositol phospholipid ubiquitously distributed in archaea membranes and essential for glycolipid biosynthesis in archaea.</text>
</comment>
<dbReference type="EC" id="2.7.8.39" evidence="2"/>
<comment type="catalytic activity">
    <reaction evidence="2">
        <text>CDP-2,3-bis-O-(phytanyl)-sn-glycerol + 1D-myo-inositol 3-phosphate = saturated 1-archaetidyl-1D-myo-inositol 3-phosphate + CMP + H(+)</text>
        <dbReference type="Rhea" id="RHEA:36823"/>
        <dbReference type="ChEBI" id="CHEBI:15378"/>
        <dbReference type="ChEBI" id="CHEBI:58401"/>
        <dbReference type="ChEBI" id="CHEBI:60377"/>
        <dbReference type="ChEBI" id="CHEBI:74004"/>
        <dbReference type="ChEBI" id="CHEBI:74006"/>
        <dbReference type="EC" id="2.7.8.39"/>
    </reaction>
</comment>
<keyword evidence="2" id="KW-0812">Transmembrane</keyword>
<name>L0AA62_CALLD</name>
<feature type="binding site" evidence="2">
    <location>
        <position position="86"/>
    </location>
    <ligand>
        <name>Mg(2+)</name>
        <dbReference type="ChEBI" id="CHEBI:18420"/>
        <label>2</label>
    </ligand>
</feature>
<feature type="transmembrane region" description="Helical" evidence="2">
    <location>
        <begin position="148"/>
        <end position="181"/>
    </location>
</feature>
<dbReference type="Pfam" id="PF01066">
    <property type="entry name" value="CDP-OH_P_transf"/>
    <property type="match status" value="1"/>
</dbReference>
<dbReference type="Gene3D" id="1.20.120.1760">
    <property type="match status" value="1"/>
</dbReference>
<keyword evidence="2" id="KW-0444">Lipid biosynthesis</keyword>
<comment type="subcellular location">
    <subcellularLocation>
        <location evidence="2">Cell membrane</location>
        <topology evidence="2">Multi-pass membrane protein</topology>
    </subcellularLocation>
</comment>
<feature type="binding site" evidence="2">
    <location>
        <position position="65"/>
    </location>
    <ligand>
        <name>Mg(2+)</name>
        <dbReference type="ChEBI" id="CHEBI:18420"/>
        <label>1</label>
    </ligand>
</feature>
<dbReference type="EMBL" id="CP003378">
    <property type="protein sequence ID" value="AFZ70751.1"/>
    <property type="molecule type" value="Genomic_DNA"/>
</dbReference>
<dbReference type="PROSITE" id="PS00379">
    <property type="entry name" value="CDP_ALCOHOL_P_TRANSF"/>
    <property type="match status" value="1"/>
</dbReference>
<organism evidence="4 5">
    <name type="scientific">Caldisphaera lagunensis (strain DSM 15908 / JCM 11604 / ANMR 0165 / IC-154)</name>
    <dbReference type="NCBI Taxonomy" id="1056495"/>
    <lineage>
        <taxon>Archaea</taxon>
        <taxon>Thermoproteota</taxon>
        <taxon>Thermoprotei</taxon>
        <taxon>Acidilobales</taxon>
        <taxon>Caldisphaeraceae</taxon>
        <taxon>Caldisphaera</taxon>
    </lineage>
</organism>
<dbReference type="InterPro" id="IPR000462">
    <property type="entry name" value="CDP-OH_P_trans"/>
</dbReference>
<feature type="transmembrane region" description="Helical" evidence="2">
    <location>
        <begin position="20"/>
        <end position="41"/>
    </location>
</feature>
<feature type="transmembrane region" description="Helical" evidence="2">
    <location>
        <begin position="96"/>
        <end position="117"/>
    </location>
</feature>
<dbReference type="GO" id="GO:0008654">
    <property type="term" value="P:phospholipid biosynthetic process"/>
    <property type="evidence" value="ECO:0007669"/>
    <property type="project" value="UniProtKB-UniRule"/>
</dbReference>
<feature type="binding site" evidence="2">
    <location>
        <position position="86"/>
    </location>
    <ligand>
        <name>Mg(2+)</name>
        <dbReference type="ChEBI" id="CHEBI:18420"/>
        <label>1</label>
    </ligand>
</feature>
<dbReference type="HAMAP" id="MF_02242">
    <property type="entry name" value="AIP_synthase"/>
    <property type="match status" value="1"/>
</dbReference>
<dbReference type="eggNOG" id="arCOG00670">
    <property type="taxonomic scope" value="Archaea"/>
</dbReference>
<protein>
    <recommendedName>
        <fullName evidence="2">Archaetidylinositol phosphate synthase</fullName>
        <shortName evidence="2">AIP synthase</shortName>
        <ecNumber evidence="2">2.7.8.39</ecNumber>
    </recommendedName>
</protein>
<dbReference type="AlphaFoldDB" id="L0AA62"/>
<comment type="pathway">
    <text evidence="2">Lipid metabolism; phospholipid metabolism.</text>
</comment>
<keyword evidence="2" id="KW-0443">Lipid metabolism</keyword>
<dbReference type="Proteomes" id="UP000010469">
    <property type="component" value="Chromosome"/>
</dbReference>
<accession>L0AA62</accession>
<feature type="transmembrane region" description="Helical" evidence="2">
    <location>
        <begin position="47"/>
        <end position="67"/>
    </location>
</feature>
<dbReference type="GeneID" id="14212289"/>
<keyword evidence="2" id="KW-0472">Membrane</keyword>
<evidence type="ECO:0000256" key="1">
    <source>
        <dbReference type="ARBA" id="ARBA00022679"/>
    </source>
</evidence>
<proteinExistence type="inferred from homology"/>
<comment type="cofactor">
    <cofactor evidence="2">
        <name>Mn(2+)</name>
        <dbReference type="ChEBI" id="CHEBI:29035"/>
    </cofactor>
    <cofactor evidence="2">
        <name>Mg(2+)</name>
        <dbReference type="ChEBI" id="CHEBI:18420"/>
    </cofactor>
    <text evidence="2">Binds 2 Mg(2+) or Mn(2+) ions per subunit.</text>
</comment>
<keyword evidence="5" id="KW-1185">Reference proteome</keyword>
<reference evidence="5" key="1">
    <citation type="submission" date="2012-03" db="EMBL/GenBank/DDBJ databases">
        <title>Complete genome of Caldisphaera lagunensis DSM 15908.</title>
        <authorList>
            <person name="Lucas S."/>
            <person name="Copeland A."/>
            <person name="Lapidus A."/>
            <person name="Glavina del Rio T."/>
            <person name="Dalin E."/>
            <person name="Tice H."/>
            <person name="Bruce D."/>
            <person name="Goodwin L."/>
            <person name="Pitluck S."/>
            <person name="Peters L."/>
            <person name="Mikhailova N."/>
            <person name="Teshima H."/>
            <person name="Kyrpides N."/>
            <person name="Mavromatis K."/>
            <person name="Ivanova N."/>
            <person name="Brettin T."/>
            <person name="Detter J.C."/>
            <person name="Han C."/>
            <person name="Larimer F."/>
            <person name="Land M."/>
            <person name="Hauser L."/>
            <person name="Markowitz V."/>
            <person name="Cheng J.-F."/>
            <person name="Hugenholtz P."/>
            <person name="Woyke T."/>
            <person name="Wu D."/>
            <person name="Spring S."/>
            <person name="Schroeder M."/>
            <person name="Brambilla E."/>
            <person name="Klenk H.-P."/>
            <person name="Eisen J.A."/>
        </authorList>
    </citation>
    <scope>NUCLEOTIDE SEQUENCE [LARGE SCALE GENOMIC DNA]</scope>
    <source>
        <strain evidence="5">DSM 15908 / JCM 11604 / IC-154</strain>
    </source>
</reference>
<dbReference type="InterPro" id="IPR054868">
    <property type="entry name" value="archin_ph_syn"/>
</dbReference>
<dbReference type="NCBIfam" id="NF040950">
    <property type="entry name" value="archin_ph_syn"/>
    <property type="match status" value="1"/>
</dbReference>
<dbReference type="STRING" id="1056495.Calag_1029"/>
<evidence type="ECO:0000313" key="5">
    <source>
        <dbReference type="Proteomes" id="UP000010469"/>
    </source>
</evidence>
<dbReference type="InterPro" id="IPR043130">
    <property type="entry name" value="CDP-OH_PTrfase_TM_dom"/>
</dbReference>
<dbReference type="InParanoid" id="L0AA62"/>
<evidence type="ECO:0000256" key="3">
    <source>
        <dbReference type="RuleBase" id="RU003750"/>
    </source>
</evidence>
<sequence>MLGKLRKYVNEILPKTVGKYLSKIGLTPNAATTIGFLFAILAPTLAYFKFFIAIPIMIVLSGLMDVVDGAIARATNKTTKFGAYLDSLTDRISDMLFFLALIFEGLNPYLSIIALGFSEIVSYARSKGELLGIKMEGIGLLERSERLILLFVASILALLKYYLVGNIIIVIIAILGAITVYQRSYRVKKALND</sequence>
<dbReference type="UniPathway" id="UPA00085"/>
<dbReference type="GO" id="GO:0000287">
    <property type="term" value="F:magnesium ion binding"/>
    <property type="evidence" value="ECO:0007669"/>
    <property type="project" value="UniProtKB-UniRule"/>
</dbReference>
<keyword evidence="2" id="KW-1003">Cell membrane</keyword>
<feature type="binding site" evidence="2">
    <location>
        <position position="68"/>
    </location>
    <ligand>
        <name>Mg(2+)</name>
        <dbReference type="ChEBI" id="CHEBI:18420"/>
        <label>1</label>
    </ligand>
</feature>
<dbReference type="HOGENOM" id="CLU_080384_1_0_2"/>
<keyword evidence="2" id="KW-0479">Metal-binding</keyword>
<keyword evidence="1 2" id="KW-0808">Transferase</keyword>
<evidence type="ECO:0000313" key="4">
    <source>
        <dbReference type="EMBL" id="AFZ70751.1"/>
    </source>
</evidence>
<feature type="binding site" evidence="2">
    <location>
        <position position="65"/>
    </location>
    <ligand>
        <name>Mg(2+)</name>
        <dbReference type="ChEBI" id="CHEBI:18420"/>
        <label>2</label>
    </ligand>
</feature>
<dbReference type="OrthoDB" id="9904at2157"/>
<dbReference type="GO" id="GO:0016780">
    <property type="term" value="F:phosphotransferase activity, for other substituted phosphate groups"/>
    <property type="evidence" value="ECO:0007669"/>
    <property type="project" value="UniProtKB-UniRule"/>
</dbReference>
<dbReference type="RefSeq" id="WP_015232648.1">
    <property type="nucleotide sequence ID" value="NC_019791.1"/>
</dbReference>
<keyword evidence="2" id="KW-0460">Magnesium</keyword>
<dbReference type="KEGG" id="clg:Calag_1029"/>